<evidence type="ECO:0000256" key="2">
    <source>
        <dbReference type="ARBA" id="ARBA00023143"/>
    </source>
</evidence>
<evidence type="ECO:0000256" key="3">
    <source>
        <dbReference type="RuleBase" id="RU362073"/>
    </source>
</evidence>
<gene>
    <name evidence="6" type="ORF">PAEH1_00285</name>
</gene>
<dbReference type="InterPro" id="IPR046358">
    <property type="entry name" value="Flagellin_C"/>
</dbReference>
<keyword evidence="3" id="KW-0964">Secreted</keyword>
<organism evidence="6 7">
    <name type="scientific">Paenalcaligenes hominis</name>
    <dbReference type="NCBI Taxonomy" id="643674"/>
    <lineage>
        <taxon>Bacteria</taxon>
        <taxon>Pseudomonadati</taxon>
        <taxon>Pseudomonadota</taxon>
        <taxon>Betaproteobacteria</taxon>
        <taxon>Burkholderiales</taxon>
        <taxon>Alcaligenaceae</taxon>
        <taxon>Paenalcaligenes</taxon>
    </lineage>
</organism>
<dbReference type="Proteomes" id="UP000189369">
    <property type="component" value="Chromosome"/>
</dbReference>
<accession>A0A1U9JX74</accession>
<evidence type="ECO:0000259" key="4">
    <source>
        <dbReference type="Pfam" id="PF00669"/>
    </source>
</evidence>
<feature type="domain" description="Flagellin N-terminal" evidence="4">
    <location>
        <begin position="4"/>
        <end position="138"/>
    </location>
</feature>
<evidence type="ECO:0000313" key="7">
    <source>
        <dbReference type="Proteomes" id="UP000189369"/>
    </source>
</evidence>
<proteinExistence type="inferred from homology"/>
<feature type="domain" description="Flagellin C-terminal" evidence="5">
    <location>
        <begin position="386"/>
        <end position="469"/>
    </location>
</feature>
<comment type="similarity">
    <text evidence="1 3">Belongs to the bacterial flagellin family.</text>
</comment>
<dbReference type="AlphaFoldDB" id="A0A1U9JX74"/>
<dbReference type="PANTHER" id="PTHR42792:SF2">
    <property type="entry name" value="FLAGELLIN"/>
    <property type="match status" value="1"/>
</dbReference>
<sequence>MSTINTNLASLVGQNALKRSQNELGQAIERLSSGLKINSAKDDAAGLAISNRMEVNIRANNQISRGMNDGVSLMQTAEGGLDEVNQLLHRSRELTIQSLNGTLSEADRSALHNEFLQLREEIDRIAKSTEIFGKYPLAQLRDNPDVPAQIGNTSSIKDIFPVNGGTQYFISGIIPVAYIPAGSEDVRIEINDHGMDDDIQLFTVKGKHLVGTPLDDAVWVGNAVTDSNIAEKVFTSEGGFKADAVYDDTDLLAGLKKDGPYSKTIQGIEFTYSGEGNDDPNKPSFEKDSIEWVEIDKATEDLILMVMGRGSFNATVSWSQMPDSPMIPQAPNPPPNGEPISIVMSANYGMEMNTVTIQPTPADSKTLGIADTALDPYELAELALSDIDAALDKINEYRGYYGAMLNRFDSASQNIAVQNMNLEAAKSRIMDADYAIEVSNMMRAQILQQAGISVLAQANQKPQGVLALLDSGI</sequence>
<dbReference type="InterPro" id="IPR001492">
    <property type="entry name" value="Flagellin"/>
</dbReference>
<dbReference type="Gene3D" id="1.20.1330.10">
    <property type="entry name" value="f41 fragment of flagellin, N-terminal domain"/>
    <property type="match status" value="2"/>
</dbReference>
<reference evidence="6 7" key="1">
    <citation type="submission" date="2017-01" db="EMBL/GenBank/DDBJ databases">
        <title>Complete Genome Sequence of Paenalcaligenes hominis, Isolated from a paraplegic Patient with neurogenic bladder.</title>
        <authorList>
            <person name="Mukhopadhyay R."/>
            <person name="Joaquin J."/>
            <person name="Hogue R."/>
            <person name="Kilaru A."/>
            <person name="Jospin G."/>
            <person name="Mars K."/>
            <person name="Eisen J.A."/>
            <person name="Chaturvedi V."/>
        </authorList>
    </citation>
    <scope>NUCLEOTIDE SEQUENCE [LARGE SCALE GENOMIC DNA]</scope>
    <source>
        <strain evidence="6 7">15S00501</strain>
    </source>
</reference>
<keyword evidence="2 3" id="KW-0975">Bacterial flagellum</keyword>
<dbReference type="Pfam" id="PF00669">
    <property type="entry name" value="Flagellin_N"/>
    <property type="match status" value="1"/>
</dbReference>
<dbReference type="InterPro" id="IPR001029">
    <property type="entry name" value="Flagellin_N"/>
</dbReference>
<dbReference type="GO" id="GO:0005198">
    <property type="term" value="F:structural molecule activity"/>
    <property type="evidence" value="ECO:0007669"/>
    <property type="project" value="UniProtKB-UniRule"/>
</dbReference>
<protein>
    <recommendedName>
        <fullName evidence="3">Flagellin</fullName>
    </recommendedName>
</protein>
<dbReference type="GO" id="GO:0009288">
    <property type="term" value="C:bacterial-type flagellum"/>
    <property type="evidence" value="ECO:0007669"/>
    <property type="project" value="UniProtKB-SubCell"/>
</dbReference>
<dbReference type="PANTHER" id="PTHR42792">
    <property type="entry name" value="FLAGELLIN"/>
    <property type="match status" value="1"/>
</dbReference>
<dbReference type="SUPFAM" id="SSF64518">
    <property type="entry name" value="Phase 1 flagellin"/>
    <property type="match status" value="1"/>
</dbReference>
<dbReference type="GO" id="GO:0005576">
    <property type="term" value="C:extracellular region"/>
    <property type="evidence" value="ECO:0007669"/>
    <property type="project" value="UniProtKB-SubCell"/>
</dbReference>
<dbReference type="KEGG" id="phn:PAEH1_00285"/>
<dbReference type="Pfam" id="PF00700">
    <property type="entry name" value="Flagellin_C"/>
    <property type="match status" value="1"/>
</dbReference>
<comment type="subcellular location">
    <subcellularLocation>
        <location evidence="3">Secreted</location>
    </subcellularLocation>
    <subcellularLocation>
        <location evidence="3">Bacterial flagellum</location>
    </subcellularLocation>
</comment>
<evidence type="ECO:0000259" key="5">
    <source>
        <dbReference type="Pfam" id="PF00700"/>
    </source>
</evidence>
<name>A0A1U9JX74_9BURK</name>
<dbReference type="EMBL" id="CP019697">
    <property type="protein sequence ID" value="AQS50368.1"/>
    <property type="molecule type" value="Genomic_DNA"/>
</dbReference>
<dbReference type="STRING" id="643674.PAEH1_00285"/>
<comment type="function">
    <text evidence="3">Flagellin is the subunit protein which polymerizes to form the filaments of bacterial flagella.</text>
</comment>
<evidence type="ECO:0000313" key="6">
    <source>
        <dbReference type="EMBL" id="AQS50368.1"/>
    </source>
</evidence>
<evidence type="ECO:0000256" key="1">
    <source>
        <dbReference type="ARBA" id="ARBA00005709"/>
    </source>
</evidence>
<dbReference type="InterPro" id="IPR042187">
    <property type="entry name" value="Flagellin_C_sub2"/>
</dbReference>
<dbReference type="Gene3D" id="6.10.10.10">
    <property type="entry name" value="Flagellar export chaperone, C-terminal domain"/>
    <property type="match status" value="1"/>
</dbReference>
<dbReference type="OrthoDB" id="9796789at2"/>
<dbReference type="PRINTS" id="PR00207">
    <property type="entry name" value="FLAGELLIN"/>
</dbReference>